<dbReference type="PANTHER" id="PTHR48100">
    <property type="entry name" value="BROAD-SPECIFICITY PHOSPHATASE YOR283W-RELATED"/>
    <property type="match status" value="1"/>
</dbReference>
<protein>
    <submittedName>
        <fullName evidence="3">Putative phosphoglycerate mutase</fullName>
        <ecNumber evidence="3">5.4.2.12</ecNumber>
    </submittedName>
</protein>
<name>A0A840BPZ0_9HYPH</name>
<dbReference type="AlphaFoldDB" id="A0A840BPZ0"/>
<dbReference type="PANTHER" id="PTHR48100:SF59">
    <property type="entry name" value="ADENOSYLCOBALAMIN_ALPHA-RIBAZOLE PHOSPHATASE"/>
    <property type="match status" value="1"/>
</dbReference>
<accession>A0A840BPZ0</accession>
<dbReference type="SUPFAM" id="SSF53254">
    <property type="entry name" value="Phosphoglycerate mutase-like"/>
    <property type="match status" value="1"/>
</dbReference>
<keyword evidence="4" id="KW-1185">Reference proteome</keyword>
<dbReference type="Gene3D" id="3.40.50.1240">
    <property type="entry name" value="Phosphoglycerate mutase-like"/>
    <property type="match status" value="1"/>
</dbReference>
<feature type="active site" description="Proton donor/acceptor" evidence="1">
    <location>
        <position position="92"/>
    </location>
</feature>
<comment type="caution">
    <text evidence="3">The sequence shown here is derived from an EMBL/GenBank/DDBJ whole genome shotgun (WGS) entry which is preliminary data.</text>
</comment>
<dbReference type="GO" id="GO:0004619">
    <property type="term" value="F:phosphoglycerate mutase activity"/>
    <property type="evidence" value="ECO:0007669"/>
    <property type="project" value="UniProtKB-EC"/>
</dbReference>
<dbReference type="EC" id="5.4.2.12" evidence="3"/>
<gene>
    <name evidence="3" type="ORF">GGR16_000371</name>
</gene>
<organism evidence="3 4">
    <name type="scientific">Chelatococcus caeni</name>
    <dbReference type="NCBI Taxonomy" id="1348468"/>
    <lineage>
        <taxon>Bacteria</taxon>
        <taxon>Pseudomonadati</taxon>
        <taxon>Pseudomonadota</taxon>
        <taxon>Alphaproteobacteria</taxon>
        <taxon>Hyphomicrobiales</taxon>
        <taxon>Chelatococcaceae</taxon>
        <taxon>Chelatococcus</taxon>
    </lineage>
</organism>
<dbReference type="SMART" id="SM00855">
    <property type="entry name" value="PGAM"/>
    <property type="match status" value="1"/>
</dbReference>
<evidence type="ECO:0000256" key="2">
    <source>
        <dbReference type="PIRSR" id="PIRSR613078-2"/>
    </source>
</evidence>
<dbReference type="Proteomes" id="UP000577362">
    <property type="component" value="Unassembled WGS sequence"/>
</dbReference>
<feature type="binding site" evidence="2">
    <location>
        <begin position="11"/>
        <end position="18"/>
    </location>
    <ligand>
        <name>substrate</name>
    </ligand>
</feature>
<dbReference type="RefSeq" id="WP_183315552.1">
    <property type="nucleotide sequence ID" value="NZ_JACIEN010000001.1"/>
</dbReference>
<dbReference type="GO" id="GO:0016791">
    <property type="term" value="F:phosphatase activity"/>
    <property type="evidence" value="ECO:0007669"/>
    <property type="project" value="TreeGrafter"/>
</dbReference>
<evidence type="ECO:0000313" key="3">
    <source>
        <dbReference type="EMBL" id="MBB4015365.1"/>
    </source>
</evidence>
<dbReference type="PIRSF" id="PIRSF000709">
    <property type="entry name" value="6PFK_2-Ptase"/>
    <property type="match status" value="1"/>
</dbReference>
<reference evidence="3 4" key="1">
    <citation type="submission" date="2020-08" db="EMBL/GenBank/DDBJ databases">
        <title>Genomic Encyclopedia of Type Strains, Phase IV (KMG-IV): sequencing the most valuable type-strain genomes for metagenomic binning, comparative biology and taxonomic classification.</title>
        <authorList>
            <person name="Goeker M."/>
        </authorList>
    </citation>
    <scope>NUCLEOTIDE SEQUENCE [LARGE SCALE GENOMIC DNA]</scope>
    <source>
        <strain evidence="3 4">DSM 103737</strain>
    </source>
</reference>
<dbReference type="CDD" id="cd07067">
    <property type="entry name" value="HP_PGM_like"/>
    <property type="match status" value="1"/>
</dbReference>
<dbReference type="GO" id="GO:0005737">
    <property type="term" value="C:cytoplasm"/>
    <property type="evidence" value="ECO:0007669"/>
    <property type="project" value="TreeGrafter"/>
</dbReference>
<feature type="binding site" evidence="2">
    <location>
        <position position="65"/>
    </location>
    <ligand>
        <name>substrate</name>
    </ligand>
</feature>
<dbReference type="InterPro" id="IPR029033">
    <property type="entry name" value="His_PPase_superfam"/>
</dbReference>
<keyword evidence="3" id="KW-0413">Isomerase</keyword>
<proteinExistence type="predicted"/>
<dbReference type="InterPro" id="IPR013078">
    <property type="entry name" value="His_Pase_superF_clade-1"/>
</dbReference>
<evidence type="ECO:0000256" key="1">
    <source>
        <dbReference type="PIRSR" id="PIRSR613078-1"/>
    </source>
</evidence>
<feature type="active site" description="Tele-phosphohistidine intermediate" evidence="1">
    <location>
        <position position="12"/>
    </location>
</feature>
<dbReference type="EMBL" id="JACIEN010000001">
    <property type="protein sequence ID" value="MBB4015365.1"/>
    <property type="molecule type" value="Genomic_DNA"/>
</dbReference>
<evidence type="ECO:0000313" key="4">
    <source>
        <dbReference type="Proteomes" id="UP000577362"/>
    </source>
</evidence>
<sequence length="197" mass="22144">MTARPRLFFVRHGETDWNAEGRLQGKRDTALNDVGRGQAQTVGRLLRDLVPGCEGLDFIASPLARTRETMELLRHAIGLPRQGYHLEPRLAEISFGEWEGRTWKELRTSEPDLYAARKRDCWHFTPPGGESYAAVAARVRPLLEGLTRDTLVVSHGGVARAVLTLLSRVATHEAPHIDIWQGRILVFDAGAHRWEPV</sequence>
<dbReference type="Pfam" id="PF00300">
    <property type="entry name" value="His_Phos_1"/>
    <property type="match status" value="1"/>
</dbReference>
<dbReference type="InterPro" id="IPR050275">
    <property type="entry name" value="PGM_Phosphatase"/>
</dbReference>